<dbReference type="GO" id="GO:0030089">
    <property type="term" value="C:phycobilisome"/>
    <property type="evidence" value="ECO:0007669"/>
    <property type="project" value="UniProtKB-KW"/>
</dbReference>
<evidence type="ECO:0000256" key="3">
    <source>
        <dbReference type="SAM" id="MobiDB-lite"/>
    </source>
</evidence>
<feature type="compositionally biased region" description="Basic and acidic residues" evidence="3">
    <location>
        <begin position="1"/>
        <end position="11"/>
    </location>
</feature>
<keyword evidence="2" id="KW-0605">Phycobilisome</keyword>
<dbReference type="SUPFAM" id="SSF48371">
    <property type="entry name" value="ARM repeat"/>
    <property type="match status" value="1"/>
</dbReference>
<dbReference type="EMBL" id="AJTX02000006">
    <property type="protein sequence ID" value="KKI99172.1"/>
    <property type="molecule type" value="Genomic_DNA"/>
</dbReference>
<evidence type="ECO:0000313" key="4">
    <source>
        <dbReference type="EMBL" id="KKI99172.1"/>
    </source>
</evidence>
<dbReference type="SMART" id="SM00567">
    <property type="entry name" value="EZ_HEAT"/>
    <property type="match status" value="6"/>
</dbReference>
<dbReference type="RefSeq" id="WP_017712676.1">
    <property type="nucleotide sequence ID" value="NZ_KB235937.1"/>
</dbReference>
<dbReference type="InterPro" id="IPR011989">
    <property type="entry name" value="ARM-like"/>
</dbReference>
<gene>
    <name evidence="4" type="ORF">PROH_15545</name>
</gene>
<dbReference type="STRING" id="317619.GCA_000332315_02274"/>
<keyword evidence="5" id="KW-1185">Reference proteome</keyword>
<dbReference type="InterPro" id="IPR016024">
    <property type="entry name" value="ARM-type_fold"/>
</dbReference>
<protein>
    <submittedName>
        <fullName evidence="4">HEAT repeat-containing protein</fullName>
    </submittedName>
</protein>
<reference evidence="4" key="1">
    <citation type="submission" date="2012-04" db="EMBL/GenBank/DDBJ databases">
        <authorList>
            <person name="Borisov I.G."/>
            <person name="Ivanikova N.V."/>
            <person name="Pinevich A.V."/>
        </authorList>
    </citation>
    <scope>NUCLEOTIDE SEQUENCE</scope>
    <source>
        <strain evidence="4">CALU 1027</strain>
    </source>
</reference>
<dbReference type="Pfam" id="PF13646">
    <property type="entry name" value="HEAT_2"/>
    <property type="match status" value="2"/>
</dbReference>
<dbReference type="GO" id="GO:0016491">
    <property type="term" value="F:oxidoreductase activity"/>
    <property type="evidence" value="ECO:0007669"/>
    <property type="project" value="TreeGrafter"/>
</dbReference>
<keyword evidence="1" id="KW-0042">Antenna complex</keyword>
<dbReference type="Gene3D" id="1.25.10.10">
    <property type="entry name" value="Leucine-rich Repeat Variant"/>
    <property type="match status" value="2"/>
</dbReference>
<dbReference type="InterPro" id="IPR004155">
    <property type="entry name" value="PBS_lyase_HEAT"/>
</dbReference>
<name>A0A0M2PVP9_PROHO</name>
<sequence length="252" mass="27634">MTHEDSLKPEETLDSTLDNLESPLDQMAEDSAQPDPDAMLALLESAESPQRMLATRAFCEIQDSRAIPQLITLLQDSCPMVRMGAAYALGRNPSDRAIDALIIQLAQDWNGYVRKGVVWAMGNCGDQRCLEPLVNTLQTDIAAVRLWAASALGQLATVSQDTIASVIEPLVTALRRDSMAVVRSNCAWALGQIGREIPMDVVYANLIDTLLDVLVQDEDMSVREDAKDSLLRVGDPRALQAIEELEQDGSLW</sequence>
<dbReference type="PANTHER" id="PTHR12697:SF5">
    <property type="entry name" value="DEOXYHYPUSINE HYDROXYLASE"/>
    <property type="match status" value="1"/>
</dbReference>
<dbReference type="AlphaFoldDB" id="A0A0M2PVP9"/>
<evidence type="ECO:0000256" key="1">
    <source>
        <dbReference type="ARBA" id="ARBA00022549"/>
    </source>
</evidence>
<accession>A0A0M2PVP9</accession>
<feature type="region of interest" description="Disordered" evidence="3">
    <location>
        <begin position="1"/>
        <end position="35"/>
    </location>
</feature>
<comment type="caution">
    <text evidence="4">The sequence shown here is derived from an EMBL/GenBank/DDBJ whole genome shotgun (WGS) entry which is preliminary data.</text>
</comment>
<proteinExistence type="predicted"/>
<dbReference type="eggNOG" id="COG1413">
    <property type="taxonomic scope" value="Bacteria"/>
</dbReference>
<organism evidence="4 5">
    <name type="scientific">Prochlorothrix hollandica PCC 9006 = CALU 1027</name>
    <dbReference type="NCBI Taxonomy" id="317619"/>
    <lineage>
        <taxon>Bacteria</taxon>
        <taxon>Bacillati</taxon>
        <taxon>Cyanobacteriota</taxon>
        <taxon>Cyanophyceae</taxon>
        <taxon>Prochlorotrichales</taxon>
        <taxon>Prochlorotrichaceae</taxon>
        <taxon>Prochlorothrix</taxon>
    </lineage>
</organism>
<dbReference type="Proteomes" id="UP000034681">
    <property type="component" value="Unassembled WGS sequence"/>
</dbReference>
<evidence type="ECO:0000313" key="5">
    <source>
        <dbReference type="Proteomes" id="UP000034681"/>
    </source>
</evidence>
<dbReference type="PANTHER" id="PTHR12697">
    <property type="entry name" value="PBS LYASE HEAT-LIKE PROTEIN"/>
    <property type="match status" value="1"/>
</dbReference>
<dbReference type="OrthoDB" id="9784717at2"/>
<evidence type="ECO:0000256" key="2">
    <source>
        <dbReference type="ARBA" id="ARBA00022738"/>
    </source>
</evidence>